<feature type="transmembrane region" description="Helical" evidence="6">
    <location>
        <begin position="281"/>
        <end position="300"/>
    </location>
</feature>
<evidence type="ECO:0000256" key="3">
    <source>
        <dbReference type="ARBA" id="ARBA00022692"/>
    </source>
</evidence>
<dbReference type="Pfam" id="PF07690">
    <property type="entry name" value="MFS_1"/>
    <property type="match status" value="1"/>
</dbReference>
<evidence type="ECO:0000313" key="9">
    <source>
        <dbReference type="Proteomes" id="UP000004793"/>
    </source>
</evidence>
<feature type="transmembrane region" description="Helical" evidence="6">
    <location>
        <begin position="208"/>
        <end position="232"/>
    </location>
</feature>
<dbReference type="InterPro" id="IPR020846">
    <property type="entry name" value="MFS_dom"/>
</dbReference>
<evidence type="ECO:0000313" key="8">
    <source>
        <dbReference type="EMBL" id="BAL81099.1"/>
    </source>
</evidence>
<feature type="transmembrane region" description="Helical" evidence="6">
    <location>
        <begin position="135"/>
        <end position="156"/>
    </location>
</feature>
<feature type="domain" description="Major facilitator superfamily (MFS) profile" evidence="7">
    <location>
        <begin position="9"/>
        <end position="395"/>
    </location>
</feature>
<evidence type="ECO:0000256" key="5">
    <source>
        <dbReference type="ARBA" id="ARBA00023136"/>
    </source>
</evidence>
<keyword evidence="4 6" id="KW-1133">Transmembrane helix</keyword>
<sequence>MEKRKNVLIFVLFGLITMLIGFNWFMWGPILKTFVEEGMGVKPVFAELLISAVPFLLVLFSYFAGAYSDRSPKRTTTIASLLLGIFTVLRALFSFNFTLLLLAHFGFALSATFAFTSWSPLTYRLFSKESASKITAYFTAFLVLGQIVAFFVSYPLASMLGIKIFLIITSLITLVTSVIYVLVIMDWDDSIRNVPLKKRLPLKDGFKLVFSNKSLVVLSLISFFDIGVFKWLAGWYPKLNVEFLGLDPTKASFINAFILIGCLLGAMTIPDLSHRIRKVKIFFIILPIVVILMIFLSMFINVFSLLLFESLILGIALFPIYPLGVHLPSAFSNVGIENAGIGSAIILIFANLGGTIFPLLGSLTKGFEISLLVFCIVPMVLIAILGLIFEDPDTYRLSTH</sequence>
<reference evidence="8 9" key="1">
    <citation type="submission" date="2011-01" db="EMBL/GenBank/DDBJ databases">
        <title>Whole genome sequence of Caldisericum exile AZM16c01.</title>
        <authorList>
            <person name="Narita-Yamada S."/>
            <person name="Kawakoshi A."/>
            <person name="Nakamura S."/>
            <person name="Sasagawa M."/>
            <person name="Fukada J."/>
            <person name="Sekine M."/>
            <person name="Kato Y."/>
            <person name="Fukai R."/>
            <person name="Sasaki K."/>
            <person name="Hanamaki A."/>
            <person name="Narita H."/>
            <person name="Konno Y."/>
            <person name="Mori K."/>
            <person name="Yamazaki S."/>
            <person name="Suzuki K."/>
            <person name="Fujita N."/>
        </authorList>
    </citation>
    <scope>NUCLEOTIDE SEQUENCE [LARGE SCALE GENOMIC DNA]</scope>
    <source>
        <strain evidence="9">DSM 21853 / NBRC 104410 / AZM16c01</strain>
    </source>
</reference>
<dbReference type="InterPro" id="IPR036259">
    <property type="entry name" value="MFS_trans_sf"/>
</dbReference>
<dbReference type="PANTHER" id="PTHR43124">
    <property type="entry name" value="PURINE EFFLUX PUMP PBUE"/>
    <property type="match status" value="1"/>
</dbReference>
<evidence type="ECO:0000256" key="2">
    <source>
        <dbReference type="ARBA" id="ARBA00022475"/>
    </source>
</evidence>
<keyword evidence="3 6" id="KW-0812">Transmembrane</keyword>
<dbReference type="PROSITE" id="PS50850">
    <property type="entry name" value="MFS"/>
    <property type="match status" value="1"/>
</dbReference>
<dbReference type="PANTHER" id="PTHR43124:SF3">
    <property type="entry name" value="CHLORAMPHENICOL EFFLUX PUMP RV0191"/>
    <property type="match status" value="1"/>
</dbReference>
<keyword evidence="2" id="KW-1003">Cell membrane</keyword>
<feature type="transmembrane region" description="Helical" evidence="6">
    <location>
        <begin position="76"/>
        <end position="93"/>
    </location>
</feature>
<dbReference type="SUPFAM" id="SSF103473">
    <property type="entry name" value="MFS general substrate transporter"/>
    <property type="match status" value="1"/>
</dbReference>
<proteinExistence type="predicted"/>
<comment type="subcellular location">
    <subcellularLocation>
        <location evidence="1">Cell membrane</location>
        <topology evidence="1">Multi-pass membrane protein</topology>
    </subcellularLocation>
</comment>
<feature type="transmembrane region" description="Helical" evidence="6">
    <location>
        <begin position="7"/>
        <end position="25"/>
    </location>
</feature>
<dbReference type="Proteomes" id="UP000004793">
    <property type="component" value="Chromosome"/>
</dbReference>
<dbReference type="InterPro" id="IPR011701">
    <property type="entry name" value="MFS"/>
</dbReference>
<feature type="transmembrane region" description="Helical" evidence="6">
    <location>
        <begin position="45"/>
        <end position="64"/>
    </location>
</feature>
<keyword evidence="9" id="KW-1185">Reference proteome</keyword>
<feature type="transmembrane region" description="Helical" evidence="6">
    <location>
        <begin position="252"/>
        <end position="269"/>
    </location>
</feature>
<feature type="transmembrane region" description="Helical" evidence="6">
    <location>
        <begin position="306"/>
        <end position="327"/>
    </location>
</feature>
<name>A0A7U6GEU3_CALEA</name>
<keyword evidence="5 6" id="KW-0472">Membrane</keyword>
<dbReference type="OrthoDB" id="9814303at2"/>
<dbReference type="EMBL" id="AP012051">
    <property type="protein sequence ID" value="BAL81099.1"/>
    <property type="molecule type" value="Genomic_DNA"/>
</dbReference>
<dbReference type="InterPro" id="IPR050189">
    <property type="entry name" value="MFS_Efflux_Transporters"/>
</dbReference>
<dbReference type="RefSeq" id="WP_014453501.1">
    <property type="nucleotide sequence ID" value="NC_017096.1"/>
</dbReference>
<dbReference type="AlphaFoldDB" id="A0A7U6GEU3"/>
<dbReference type="Gene3D" id="1.20.1250.20">
    <property type="entry name" value="MFS general substrate transporter like domains"/>
    <property type="match status" value="2"/>
</dbReference>
<evidence type="ECO:0000256" key="6">
    <source>
        <dbReference type="SAM" id="Phobius"/>
    </source>
</evidence>
<dbReference type="GO" id="GO:0005886">
    <property type="term" value="C:plasma membrane"/>
    <property type="evidence" value="ECO:0007669"/>
    <property type="project" value="UniProtKB-SubCell"/>
</dbReference>
<feature type="transmembrane region" description="Helical" evidence="6">
    <location>
        <begin position="339"/>
        <end position="363"/>
    </location>
</feature>
<evidence type="ECO:0000256" key="4">
    <source>
        <dbReference type="ARBA" id="ARBA00022989"/>
    </source>
</evidence>
<feature type="transmembrane region" description="Helical" evidence="6">
    <location>
        <begin position="99"/>
        <end position="123"/>
    </location>
</feature>
<feature type="transmembrane region" description="Helical" evidence="6">
    <location>
        <begin position="162"/>
        <end position="187"/>
    </location>
</feature>
<protein>
    <submittedName>
        <fullName evidence="8">Major facilitator superfamily protein</fullName>
    </submittedName>
</protein>
<accession>A0A7U6GEU3</accession>
<evidence type="ECO:0000259" key="7">
    <source>
        <dbReference type="PROSITE" id="PS50850"/>
    </source>
</evidence>
<gene>
    <name evidence="8" type="ordered locus">CSE_09730</name>
</gene>
<organism evidence="8 9">
    <name type="scientific">Caldisericum exile (strain DSM 21853 / NBRC 104410 / AZM16c01)</name>
    <dbReference type="NCBI Taxonomy" id="511051"/>
    <lineage>
        <taxon>Bacteria</taxon>
        <taxon>Pseudomonadati</taxon>
        <taxon>Caldisericota/Cryosericota group</taxon>
        <taxon>Caldisericota</taxon>
        <taxon>Caldisericia</taxon>
        <taxon>Caldisericales</taxon>
        <taxon>Caldisericaceae</taxon>
        <taxon>Caldisericum</taxon>
    </lineage>
</organism>
<dbReference type="GO" id="GO:0022857">
    <property type="term" value="F:transmembrane transporter activity"/>
    <property type="evidence" value="ECO:0007669"/>
    <property type="project" value="InterPro"/>
</dbReference>
<feature type="transmembrane region" description="Helical" evidence="6">
    <location>
        <begin position="369"/>
        <end position="389"/>
    </location>
</feature>
<dbReference type="KEGG" id="cex:CSE_09730"/>
<evidence type="ECO:0000256" key="1">
    <source>
        <dbReference type="ARBA" id="ARBA00004651"/>
    </source>
</evidence>